<proteinExistence type="predicted"/>
<dbReference type="SMART" id="SM00369">
    <property type="entry name" value="LRR_TYP"/>
    <property type="match status" value="6"/>
</dbReference>
<keyword evidence="4" id="KW-1185">Reference proteome</keyword>
<dbReference type="Pfam" id="PF00560">
    <property type="entry name" value="LRR_1"/>
    <property type="match status" value="1"/>
</dbReference>
<evidence type="ECO:0000313" key="5">
    <source>
        <dbReference type="RefSeq" id="XP_026673875.1"/>
    </source>
</evidence>
<keyword evidence="2" id="KW-0677">Repeat</keyword>
<dbReference type="GeneID" id="108629884"/>
<organism evidence="4 5">
    <name type="scientific">Ceratina calcarata</name>
    <dbReference type="NCBI Taxonomy" id="156304"/>
    <lineage>
        <taxon>Eukaryota</taxon>
        <taxon>Metazoa</taxon>
        <taxon>Ecdysozoa</taxon>
        <taxon>Arthropoda</taxon>
        <taxon>Hexapoda</taxon>
        <taxon>Insecta</taxon>
        <taxon>Pterygota</taxon>
        <taxon>Neoptera</taxon>
        <taxon>Endopterygota</taxon>
        <taxon>Hymenoptera</taxon>
        <taxon>Apocrita</taxon>
        <taxon>Aculeata</taxon>
        <taxon>Apoidea</taxon>
        <taxon>Anthophila</taxon>
        <taxon>Apidae</taxon>
        <taxon>Ceratina</taxon>
        <taxon>Zadontomerus</taxon>
    </lineage>
</organism>
<evidence type="ECO:0000256" key="3">
    <source>
        <dbReference type="SAM" id="Phobius"/>
    </source>
</evidence>
<dbReference type="PANTHER" id="PTHR24366">
    <property type="entry name" value="IG(IMMUNOGLOBULIN) AND LRR(LEUCINE RICH REPEAT) DOMAINS"/>
    <property type="match status" value="1"/>
</dbReference>
<sequence>MSTVIGKYRNMITNIKAFPPVTYLMNKYVGVTIDSHVVNRRIKTTCEDLYYNHNVTETNATDTKNVETSKTNKTEEVVKPNLYTVCNFTGDIIDCDNKNLTNHFEDSQWPNKSMPIMLFKNNSLVHVKAFPKVGIKKLILQHNEITSIDDRAFKQIINLTELDLSYNYLTGEALRPSVFEGKFSPFAYEPLEKLVTLNMAHNKLHWLNQDIFEHMSSLKILNLSGNPLTNIDARTTIALSSLSQLEELDLSYCNLTTLPEHLFRTAIHLKKLNISGNKFFIPPASLNEALTLEVLYMDENPIQIINSHQSFPIMPKLKELSLCCMPHLTVVGAGSFSGLTGLEHLRIQNCPKLESINEYALPSENNSQPVWPPLKRLDLSDNALRYLPQRFVEKWDLLEELDLMNNKWSCDCDNQYLIGTLLPKYGRKLMKDEVDSLVCASPPEHEGRNLTSLSHRTLRCLDLYGARPERDATILIGVLIGLLLAIPVCLTVFVFWRRGFFFCGRQSPATFSRAFYNRARTDYDEFA</sequence>
<dbReference type="KEGG" id="ccal:108629884"/>
<keyword evidence="3" id="KW-0812">Transmembrane</keyword>
<gene>
    <name evidence="5" type="primary">LOC108629884</name>
</gene>
<name>A0AAJ7S9B3_9HYME</name>
<dbReference type="InterPro" id="IPR003591">
    <property type="entry name" value="Leu-rich_rpt_typical-subtyp"/>
</dbReference>
<reference evidence="5" key="1">
    <citation type="submission" date="2025-08" db="UniProtKB">
        <authorList>
            <consortium name="RefSeq"/>
        </authorList>
    </citation>
    <scope>IDENTIFICATION</scope>
    <source>
        <tissue evidence="5">Whole body</tissue>
    </source>
</reference>
<accession>A0AAJ7S9B3</accession>
<dbReference type="RefSeq" id="XP_026673875.1">
    <property type="nucleotide sequence ID" value="XM_026818074.1"/>
</dbReference>
<evidence type="ECO:0000256" key="1">
    <source>
        <dbReference type="ARBA" id="ARBA00022614"/>
    </source>
</evidence>
<feature type="transmembrane region" description="Helical" evidence="3">
    <location>
        <begin position="474"/>
        <end position="496"/>
    </location>
</feature>
<dbReference type="PROSITE" id="PS51450">
    <property type="entry name" value="LRR"/>
    <property type="match status" value="2"/>
</dbReference>
<keyword evidence="3" id="KW-1133">Transmembrane helix</keyword>
<dbReference type="SUPFAM" id="SSF52058">
    <property type="entry name" value="L domain-like"/>
    <property type="match status" value="1"/>
</dbReference>
<evidence type="ECO:0000313" key="4">
    <source>
        <dbReference type="Proteomes" id="UP000694925"/>
    </source>
</evidence>
<keyword evidence="3" id="KW-0472">Membrane</keyword>
<dbReference type="Gene3D" id="3.80.10.10">
    <property type="entry name" value="Ribonuclease Inhibitor"/>
    <property type="match status" value="3"/>
</dbReference>
<dbReference type="Pfam" id="PF13855">
    <property type="entry name" value="LRR_8"/>
    <property type="match status" value="2"/>
</dbReference>
<dbReference type="PANTHER" id="PTHR24366:SF96">
    <property type="entry name" value="LEUCINE RICH REPEAT CONTAINING 53"/>
    <property type="match status" value="1"/>
</dbReference>
<dbReference type="InterPro" id="IPR032675">
    <property type="entry name" value="LRR_dom_sf"/>
</dbReference>
<dbReference type="Proteomes" id="UP000694925">
    <property type="component" value="Unplaced"/>
</dbReference>
<keyword evidence="1" id="KW-0433">Leucine-rich repeat</keyword>
<evidence type="ECO:0000256" key="2">
    <source>
        <dbReference type="ARBA" id="ARBA00022737"/>
    </source>
</evidence>
<dbReference type="AlphaFoldDB" id="A0AAJ7S9B3"/>
<dbReference type="InterPro" id="IPR001611">
    <property type="entry name" value="Leu-rich_rpt"/>
</dbReference>
<protein>
    <submittedName>
        <fullName evidence="5">Leucine-rich repeat neuronal protein 3-like</fullName>
    </submittedName>
</protein>